<reference evidence="2 3" key="1">
    <citation type="submission" date="2016-10" db="EMBL/GenBank/DDBJ databases">
        <authorList>
            <person name="de Groot N.N."/>
        </authorList>
    </citation>
    <scope>NUCLEOTIDE SEQUENCE [LARGE SCALE GENOMIC DNA]</scope>
    <source>
        <strain evidence="2 3">LMG 24775</strain>
    </source>
</reference>
<feature type="compositionally biased region" description="Low complexity" evidence="1">
    <location>
        <begin position="11"/>
        <end position="20"/>
    </location>
</feature>
<evidence type="ECO:0000313" key="3">
    <source>
        <dbReference type="Proteomes" id="UP000183417"/>
    </source>
</evidence>
<dbReference type="EMBL" id="FNPE01000032">
    <property type="protein sequence ID" value="SDZ53333.1"/>
    <property type="molecule type" value="Genomic_DNA"/>
</dbReference>
<dbReference type="GeneID" id="94691382"/>
<dbReference type="Proteomes" id="UP000183417">
    <property type="component" value="Unassembled WGS sequence"/>
</dbReference>
<sequence length="233" mass="24822">MPSQPAVPDQAPSAGGAAPGPRSPDWERIELDYRAGIKSLREIAEGSGTSHVNISKRAKKLGWTRDLTAKIQSKADALVNAALVNTPVNNASPAAERETVDAAATTQAAVRLAERGDIVRCRRICMGLMDELEQQSASPKLLSDVAAILRSAPAEELTKEQRGKLAEAAGKASSLANRSSTMRSLSESLRVLIGLERQAYGIRDEMPEPPAKGMESVTTAELLAMRDAVRARA</sequence>
<feature type="region of interest" description="Disordered" evidence="1">
    <location>
        <begin position="159"/>
        <end position="180"/>
    </location>
</feature>
<name>A0A1H3TSV0_9BURK</name>
<dbReference type="AlphaFoldDB" id="A0A1H3TSV0"/>
<evidence type="ECO:0000256" key="1">
    <source>
        <dbReference type="SAM" id="MobiDB-lite"/>
    </source>
</evidence>
<dbReference type="RefSeq" id="WP_083393680.1">
    <property type="nucleotide sequence ID" value="NZ_CP141274.1"/>
</dbReference>
<accession>A0A1H3TSV0</accession>
<proteinExistence type="predicted"/>
<evidence type="ECO:0000313" key="2">
    <source>
        <dbReference type="EMBL" id="SDZ53333.1"/>
    </source>
</evidence>
<feature type="region of interest" description="Disordered" evidence="1">
    <location>
        <begin position="1"/>
        <end position="25"/>
    </location>
</feature>
<protein>
    <recommendedName>
        <fullName evidence="4">Terminase small subunit</fullName>
    </recommendedName>
</protein>
<organism evidence="2 3">
    <name type="scientific">Delftia lacustris</name>
    <dbReference type="NCBI Taxonomy" id="558537"/>
    <lineage>
        <taxon>Bacteria</taxon>
        <taxon>Pseudomonadati</taxon>
        <taxon>Pseudomonadota</taxon>
        <taxon>Betaproteobacteria</taxon>
        <taxon>Burkholderiales</taxon>
        <taxon>Comamonadaceae</taxon>
        <taxon>Delftia</taxon>
    </lineage>
</organism>
<evidence type="ECO:0008006" key="4">
    <source>
        <dbReference type="Google" id="ProtNLM"/>
    </source>
</evidence>
<gene>
    <name evidence="2" type="ORF">SAMN05421547_13244</name>
</gene>